<dbReference type="PANTHER" id="PTHR28554">
    <property type="entry name" value="39S RIBOSOMAL PROTEIN L45, MITOCHONDRIAL"/>
    <property type="match status" value="1"/>
</dbReference>
<dbReference type="GO" id="GO:0005743">
    <property type="term" value="C:mitochondrial inner membrane"/>
    <property type="evidence" value="ECO:0007669"/>
    <property type="project" value="InterPro"/>
</dbReference>
<organism evidence="5 6">
    <name type="scientific">Pyronema omphalodes (strain CBS 100304)</name>
    <name type="common">Pyronema confluens</name>
    <dbReference type="NCBI Taxonomy" id="1076935"/>
    <lineage>
        <taxon>Eukaryota</taxon>
        <taxon>Fungi</taxon>
        <taxon>Dikarya</taxon>
        <taxon>Ascomycota</taxon>
        <taxon>Pezizomycotina</taxon>
        <taxon>Pezizomycetes</taxon>
        <taxon>Pezizales</taxon>
        <taxon>Pyronemataceae</taxon>
        <taxon>Pyronema</taxon>
    </lineage>
</organism>
<evidence type="ECO:0000313" key="5">
    <source>
        <dbReference type="EMBL" id="CCX33913.1"/>
    </source>
</evidence>
<accession>U4LWM9</accession>
<evidence type="ECO:0008006" key="7">
    <source>
        <dbReference type="Google" id="ProtNLM"/>
    </source>
</evidence>
<evidence type="ECO:0000256" key="4">
    <source>
        <dbReference type="SAM" id="MobiDB-lite"/>
    </source>
</evidence>
<reference evidence="5 6" key="1">
    <citation type="journal article" date="2013" name="PLoS Genet.">
        <title>The genome and development-dependent transcriptomes of Pyronema confluens: a window into fungal evolution.</title>
        <authorList>
            <person name="Traeger S."/>
            <person name="Altegoer F."/>
            <person name="Freitag M."/>
            <person name="Gabaldon T."/>
            <person name="Kempken F."/>
            <person name="Kumar A."/>
            <person name="Marcet-Houben M."/>
            <person name="Poggeler S."/>
            <person name="Stajich J.E."/>
            <person name="Nowrousian M."/>
        </authorList>
    </citation>
    <scope>NUCLEOTIDE SEQUENCE [LARGE SCALE GENOMIC DNA]</scope>
    <source>
        <strain evidence="6">CBS 100304</strain>
        <tissue evidence="5">Vegetative mycelium</tissue>
    </source>
</reference>
<keyword evidence="3" id="KW-0496">Mitochondrion</keyword>
<dbReference type="Gene3D" id="3.10.450.240">
    <property type="match status" value="1"/>
</dbReference>
<keyword evidence="2" id="KW-0809">Transit peptide</keyword>
<keyword evidence="6" id="KW-1185">Reference proteome</keyword>
<dbReference type="InterPro" id="IPR024621">
    <property type="entry name" value="Mba1"/>
</dbReference>
<dbReference type="Pfam" id="PF07961">
    <property type="entry name" value="MBA1"/>
    <property type="match status" value="1"/>
</dbReference>
<dbReference type="eggNOG" id="ENOG502SAX9">
    <property type="taxonomic scope" value="Eukaryota"/>
</dbReference>
<proteinExistence type="predicted"/>
<dbReference type="Proteomes" id="UP000018144">
    <property type="component" value="Unassembled WGS sequence"/>
</dbReference>
<dbReference type="EMBL" id="HF936260">
    <property type="protein sequence ID" value="CCX33913.1"/>
    <property type="molecule type" value="Genomic_DNA"/>
</dbReference>
<feature type="region of interest" description="Disordered" evidence="4">
    <location>
        <begin position="254"/>
        <end position="275"/>
    </location>
</feature>
<dbReference type="GO" id="GO:0032979">
    <property type="term" value="P:protein insertion into mitochondrial inner membrane from matrix"/>
    <property type="evidence" value="ECO:0007669"/>
    <property type="project" value="InterPro"/>
</dbReference>
<dbReference type="OrthoDB" id="19619at2759"/>
<dbReference type="InterPro" id="IPR051975">
    <property type="entry name" value="mtLSU_mL45"/>
</dbReference>
<sequence length="275" mass="31708">MLPVRHLARPLLFRAAAPTRQVRFKAGGKPQAQFEMPKMPAQPSTRVQLKQHMEIPADMGLIDGTFVMPTGSNLPSLFSSLRWAYEKARIKQRFLDTRDKFVYMWYGKNRLGLSKLLEPKKIAGQLYVDMYSSFTKGDIKKLQSICGEGLFDSFRQKLFGRRGKITWEHKGFVTKPKLVSNKLHHYPTHNLDRRQAVVRIHSKQQLKKWNDRGELTKDTGVSEVVEYLVLEQKKVNGVVGPWFVWGTTKETKAMRTARSLSSKRNQRESTKSDEA</sequence>
<feature type="compositionally biased region" description="Basic and acidic residues" evidence="4">
    <location>
        <begin position="265"/>
        <end position="275"/>
    </location>
</feature>
<evidence type="ECO:0000256" key="1">
    <source>
        <dbReference type="ARBA" id="ARBA00004173"/>
    </source>
</evidence>
<protein>
    <recommendedName>
        <fullName evidence="7">Tim44-like domain-containing protein</fullName>
    </recommendedName>
</protein>
<evidence type="ECO:0000313" key="6">
    <source>
        <dbReference type="Proteomes" id="UP000018144"/>
    </source>
</evidence>
<dbReference type="AlphaFoldDB" id="U4LWM9"/>
<name>U4LWM9_PYROM</name>
<gene>
    <name evidence="5" type="ORF">PCON_02176</name>
</gene>
<evidence type="ECO:0000256" key="2">
    <source>
        <dbReference type="ARBA" id="ARBA00022946"/>
    </source>
</evidence>
<evidence type="ECO:0000256" key="3">
    <source>
        <dbReference type="ARBA" id="ARBA00023128"/>
    </source>
</evidence>
<dbReference type="PANTHER" id="PTHR28554:SF1">
    <property type="entry name" value="LARGE RIBOSOMAL SUBUNIT PROTEIN ML45"/>
    <property type="match status" value="1"/>
</dbReference>
<comment type="subcellular location">
    <subcellularLocation>
        <location evidence="1">Mitochondrion</location>
    </subcellularLocation>
</comment>
<dbReference type="OMA" id="QYCKREN"/>